<proteinExistence type="predicted"/>
<dbReference type="STRING" id="589924.Ferp_1450"/>
<evidence type="ECO:0000313" key="1">
    <source>
        <dbReference type="EMBL" id="ADC65601.1"/>
    </source>
</evidence>
<dbReference type="PaxDb" id="589924-Ferp_1450"/>
<organism evidence="1 2">
    <name type="scientific">Ferroglobus placidus (strain DSM 10642 / AEDII12DO)</name>
    <dbReference type="NCBI Taxonomy" id="589924"/>
    <lineage>
        <taxon>Archaea</taxon>
        <taxon>Methanobacteriati</taxon>
        <taxon>Methanobacteriota</taxon>
        <taxon>Archaeoglobi</taxon>
        <taxon>Archaeoglobales</taxon>
        <taxon>Archaeoglobaceae</taxon>
        <taxon>Ferroglobus</taxon>
    </lineage>
</organism>
<evidence type="ECO:0000313" key="2">
    <source>
        <dbReference type="Proteomes" id="UP000002613"/>
    </source>
</evidence>
<dbReference type="EMBL" id="CP001899">
    <property type="protein sequence ID" value="ADC65601.1"/>
    <property type="molecule type" value="Genomic_DNA"/>
</dbReference>
<protein>
    <recommendedName>
        <fullName evidence="3">FIST domain-containing protein</fullName>
    </recommendedName>
</protein>
<evidence type="ECO:0008006" key="3">
    <source>
        <dbReference type="Google" id="ProtNLM"/>
    </source>
</evidence>
<sequence length="445" mass="50690">MEAEIVTVPGTKASTVNRLLRKKFERIKFKPDFALIFITSRLYDEHKHVLDFIKNSLKCDSVAFFIEAYGGEEGSWAQGVAVALFSGDVGVFQTGKGHILEELESIGRRLRSYDAAMAIYPLFYFPSRREIFETITREKFYARRYNSCSDLECKKSVLENFSNYLIRNRIVMPANEVMRALSTSKIPVAGINLFPMEARFNTPKIFRNYEEIGRNALVLGFKNAKVHFHEIYPERGKSFEETLEILESVLQVKEVTKAVKKGVAIGEVGGMRVVDYARKFMYMEEMTEEKFVSGIERGEFITYSPYALAFVSRETHGVAGLGLANVPISLYPSVFMLDGFYDECIMVGEVFRGGIQKFAEVKDLKTDANIRFYFIDANTILAFRGEISEITNAIKAEEIKGTKWLALYVTPPSAYLPVKHKKFLSEINKDIMYFGSGTNLLFEIK</sequence>
<dbReference type="eggNOG" id="arCOG10223">
    <property type="taxonomic scope" value="Archaea"/>
</dbReference>
<accession>D3RYN8</accession>
<keyword evidence="2" id="KW-1185">Reference proteome</keyword>
<dbReference type="AlphaFoldDB" id="D3RYN8"/>
<gene>
    <name evidence="1" type="ordered locus">Ferp_1450</name>
</gene>
<reference evidence="2" key="1">
    <citation type="submission" date="2010-02" db="EMBL/GenBank/DDBJ databases">
        <title>Complete sequence of Ferroglobus placidus DSM 10642.</title>
        <authorList>
            <consortium name="US DOE Joint Genome Institute"/>
            <person name="Lucas S."/>
            <person name="Copeland A."/>
            <person name="Lapidus A."/>
            <person name="Cheng J.-F."/>
            <person name="Bruce D."/>
            <person name="Goodwin L."/>
            <person name="Pitluck S."/>
            <person name="Saunders E."/>
            <person name="Brettin T."/>
            <person name="Detter J.C."/>
            <person name="Han C."/>
            <person name="Tapia R."/>
            <person name="Larimer F."/>
            <person name="Land M."/>
            <person name="Hauser L."/>
            <person name="Kyrpides N."/>
            <person name="Ivanova N."/>
            <person name="Holmes D."/>
            <person name="Lovley D."/>
            <person name="Kyrpides N."/>
            <person name="Anderson I.J."/>
            <person name="Woyke T."/>
        </authorList>
    </citation>
    <scope>NUCLEOTIDE SEQUENCE [LARGE SCALE GENOMIC DNA]</scope>
    <source>
        <strain evidence="2">DSM 10642 / AEDII12DO</strain>
    </source>
</reference>
<name>D3RYN8_FERPA</name>
<dbReference type="Proteomes" id="UP000002613">
    <property type="component" value="Chromosome"/>
</dbReference>
<dbReference type="KEGG" id="fpl:Ferp_1450"/>
<reference evidence="1 2" key="2">
    <citation type="journal article" date="2011" name="Stand. Genomic Sci.">
        <title>Complete genome sequence of Ferroglobus placidus AEDII12DO.</title>
        <authorList>
            <person name="Anderson I."/>
            <person name="Risso C."/>
            <person name="Holmes D."/>
            <person name="Lucas S."/>
            <person name="Copeland A."/>
            <person name="Lapidus A."/>
            <person name="Cheng J.F."/>
            <person name="Bruce D."/>
            <person name="Goodwin L."/>
            <person name="Pitluck S."/>
            <person name="Saunders E."/>
            <person name="Brettin T."/>
            <person name="Detter J.C."/>
            <person name="Han C."/>
            <person name="Tapia R."/>
            <person name="Larimer F."/>
            <person name="Land M."/>
            <person name="Hauser L."/>
            <person name="Woyke T."/>
            <person name="Lovley D."/>
            <person name="Kyrpides N."/>
            <person name="Ivanova N."/>
        </authorList>
    </citation>
    <scope>NUCLEOTIDE SEQUENCE [LARGE SCALE GENOMIC DNA]</scope>
    <source>
        <strain evidence="2">DSM 10642 / AEDII12DO</strain>
    </source>
</reference>
<dbReference type="HOGENOM" id="CLU_695605_0_0_2"/>